<dbReference type="Gene3D" id="2.100.10.20">
    <property type="entry name" value="Vitelline membrane outer layer protein I (VOMI)"/>
    <property type="match status" value="1"/>
</dbReference>
<evidence type="ECO:0000256" key="1">
    <source>
        <dbReference type="SAM" id="MobiDB-lite"/>
    </source>
</evidence>
<dbReference type="PANTHER" id="PTHR33504:SF1">
    <property type="entry name" value="FAMILY WITH SEQUENCE SIMILARITY 90, MEMBER A1B"/>
    <property type="match status" value="1"/>
</dbReference>
<comment type="caution">
    <text evidence="2">The sequence shown here is derived from an EMBL/GenBank/DDBJ whole genome shotgun (WGS) entry which is preliminary data.</text>
</comment>
<dbReference type="EMBL" id="CAJNOC010000619">
    <property type="protein sequence ID" value="CAF0783582.1"/>
    <property type="molecule type" value="Genomic_DNA"/>
</dbReference>
<evidence type="ECO:0000313" key="2">
    <source>
        <dbReference type="EMBL" id="CAF0783582.1"/>
    </source>
</evidence>
<dbReference type="SUPFAM" id="SSF51092">
    <property type="entry name" value="Vitelline membrane outer protein-I (VMO-I)"/>
    <property type="match status" value="1"/>
</dbReference>
<accession>A0A813RFF3</accession>
<dbReference type="PANTHER" id="PTHR33504">
    <property type="entry name" value="NADH DEHYDROGENASE (UBIQUINONE) 1 BETA SUBCOMPLEX, 4"/>
    <property type="match status" value="1"/>
</dbReference>
<name>A0A813RFF3_9BILA</name>
<feature type="region of interest" description="Disordered" evidence="1">
    <location>
        <begin position="1"/>
        <end position="22"/>
    </location>
</feature>
<feature type="compositionally biased region" description="Polar residues" evidence="1">
    <location>
        <begin position="9"/>
        <end position="20"/>
    </location>
</feature>
<dbReference type="InterPro" id="IPR036706">
    <property type="entry name" value="VOMI_sf"/>
</dbReference>
<dbReference type="Pfam" id="PF03762">
    <property type="entry name" value="VOMI"/>
    <property type="match status" value="1"/>
</dbReference>
<organism evidence="2 3">
    <name type="scientific">Brachionus calyciflorus</name>
    <dbReference type="NCBI Taxonomy" id="104777"/>
    <lineage>
        <taxon>Eukaryota</taxon>
        <taxon>Metazoa</taxon>
        <taxon>Spiralia</taxon>
        <taxon>Gnathifera</taxon>
        <taxon>Rotifera</taxon>
        <taxon>Eurotatoria</taxon>
        <taxon>Monogononta</taxon>
        <taxon>Pseudotrocha</taxon>
        <taxon>Ploima</taxon>
        <taxon>Brachionidae</taxon>
        <taxon>Brachionus</taxon>
    </lineage>
</organism>
<dbReference type="OrthoDB" id="10006090at2759"/>
<keyword evidence="3" id="KW-1185">Reference proteome</keyword>
<reference evidence="2" key="1">
    <citation type="submission" date="2021-02" db="EMBL/GenBank/DDBJ databases">
        <authorList>
            <person name="Nowell W R."/>
        </authorList>
    </citation>
    <scope>NUCLEOTIDE SEQUENCE</scope>
    <source>
        <strain evidence="2">Ploen Becks lab</strain>
    </source>
</reference>
<protein>
    <submittedName>
        <fullName evidence="2">Uncharacterized protein</fullName>
    </submittedName>
</protein>
<gene>
    <name evidence="2" type="ORF">OXX778_LOCUS5591</name>
</gene>
<sequence length="577" mass="66273">MNRSRSKGNKLNNSKVSEGTKSQDKFIDSFQTNGDISEAIHLETEAVRTIERAWLSYRDKQMFRLLKHAVCAAEHSLSKEILRKVAPQESHLLNDPIFQVKIKFRFAGAEFPPFIVFKIFSQTRDGKTAKYLTGKEMIKANSTAAVEACNQMGNRQYYNLVIFDRLQQQTKGKVSDQESIVCLKDYMQYASVLDDMPAYVGGRSNNWRRLNLSDLPRYTIFYDVLNYAFNKKMSPSLAKEIPVLLKPPTNSDIQLEQIKLISKLEIPDDTLNPSITYLNSSNYKSSLSQISGRRSKNVLSKVSKMKKAYQMARSETLNTDADIYQTSAQYSESFKVPDELNDDFENEAKNLYIRTELVISSDSFIHERKKEWNTDFLNDPNIMIEKFSTIKAICLSECLTEPTCFFVIFKHGSCRLYNKYATIKNIFLKNSFVYSKKSNIFSFGENLNNYFTTTSIFTKSLSTFSTTSLPPVSISPLGNPYEINWGSWGPFETCDDKDYVVGFRSKLQYEKDNVADKTALNGVELICFNEKKIKSSEGQWDSWDTKFNNFHNRQSVIGFVYGMEKNKVFSKTILPQT</sequence>
<evidence type="ECO:0000313" key="3">
    <source>
        <dbReference type="Proteomes" id="UP000663879"/>
    </source>
</evidence>
<proteinExistence type="predicted"/>
<dbReference type="InterPro" id="IPR005515">
    <property type="entry name" value="VOMI"/>
</dbReference>
<dbReference type="Proteomes" id="UP000663879">
    <property type="component" value="Unassembled WGS sequence"/>
</dbReference>
<dbReference type="AlphaFoldDB" id="A0A813RFF3"/>